<feature type="domain" description="4Fe-4S ferredoxin-type" evidence="1">
    <location>
        <begin position="57"/>
        <end position="86"/>
    </location>
</feature>
<gene>
    <name evidence="2" type="ORF">IPA_05140</name>
</gene>
<dbReference type="Gene3D" id="3.40.50.300">
    <property type="entry name" value="P-loop containing nucleotide triphosphate hydrolases"/>
    <property type="match status" value="1"/>
</dbReference>
<dbReference type="PANTHER" id="PTHR43063">
    <property type="entry name" value="4FE-4S CLUSTER CONTAINING PARA FAMILY ATPASE PROTEIN"/>
    <property type="match status" value="1"/>
</dbReference>
<dbReference type="SUPFAM" id="SSF54862">
    <property type="entry name" value="4Fe-4S ferredoxins"/>
    <property type="match status" value="1"/>
</dbReference>
<dbReference type="Pfam" id="PF01656">
    <property type="entry name" value="CbiA"/>
    <property type="match status" value="1"/>
</dbReference>
<dbReference type="InterPro" id="IPR017900">
    <property type="entry name" value="4Fe4S_Fe_S_CS"/>
</dbReference>
<dbReference type="InterPro" id="IPR027417">
    <property type="entry name" value="P-loop_NTPase"/>
</dbReference>
<dbReference type="InterPro" id="IPR017896">
    <property type="entry name" value="4Fe4S_Fe-S-bd"/>
</dbReference>
<name>A0A977PK50_9CREN</name>
<evidence type="ECO:0000313" key="2">
    <source>
        <dbReference type="EMBL" id="UXD22471.1"/>
    </source>
</evidence>
<dbReference type="KEGG" id="ipc:IPA_05140"/>
<keyword evidence="3" id="KW-1185">Reference proteome</keyword>
<dbReference type="AlphaFoldDB" id="A0A977PK50"/>
<dbReference type="Proteomes" id="UP001063698">
    <property type="component" value="Chromosome"/>
</dbReference>
<dbReference type="Pfam" id="PF00037">
    <property type="entry name" value="Fer4"/>
    <property type="match status" value="1"/>
</dbReference>
<dbReference type="PANTHER" id="PTHR43063:SF1">
    <property type="entry name" value="4FE-4S CLUSTER CONTAINING PARA FAMILY ATPASE PROTEIN"/>
    <property type="match status" value="1"/>
</dbReference>
<organism evidence="2 3">
    <name type="scientific">Ignicoccus pacificus DSM 13166</name>
    <dbReference type="NCBI Taxonomy" id="940294"/>
    <lineage>
        <taxon>Archaea</taxon>
        <taxon>Thermoproteota</taxon>
        <taxon>Thermoprotei</taxon>
        <taxon>Desulfurococcales</taxon>
        <taxon>Desulfurococcaceae</taxon>
        <taxon>Ignicoccus</taxon>
    </lineage>
</organism>
<evidence type="ECO:0000313" key="3">
    <source>
        <dbReference type="Proteomes" id="UP001063698"/>
    </source>
</evidence>
<reference evidence="2" key="1">
    <citation type="submission" date="2013-11" db="EMBL/GenBank/DDBJ databases">
        <title>Comparative genomics of Ignicoccus.</title>
        <authorList>
            <person name="Podar M."/>
        </authorList>
    </citation>
    <scope>NUCLEOTIDE SEQUENCE</scope>
    <source>
        <strain evidence="2">DSM 13166</strain>
    </source>
</reference>
<evidence type="ECO:0000259" key="1">
    <source>
        <dbReference type="PROSITE" id="PS51379"/>
    </source>
</evidence>
<dbReference type="PROSITE" id="PS00198">
    <property type="entry name" value="4FE4S_FER_1"/>
    <property type="match status" value="1"/>
</dbReference>
<dbReference type="EMBL" id="CP006868">
    <property type="protein sequence ID" value="UXD22471.1"/>
    <property type="molecule type" value="Genomic_DNA"/>
</dbReference>
<dbReference type="PROSITE" id="PS51379">
    <property type="entry name" value="4FE4S_FER_2"/>
    <property type="match status" value="2"/>
</dbReference>
<feature type="domain" description="4Fe-4S ferredoxin-type" evidence="1">
    <location>
        <begin position="87"/>
        <end position="118"/>
    </location>
</feature>
<accession>A0A977PK50</accession>
<dbReference type="InterPro" id="IPR002586">
    <property type="entry name" value="CobQ/CobB/MinD/ParA_Nub-bd_dom"/>
</dbReference>
<dbReference type="SUPFAM" id="SSF52540">
    <property type="entry name" value="P-loop containing nucleoside triphosphate hydrolases"/>
    <property type="match status" value="1"/>
</dbReference>
<sequence>MVKIAVTGGKGGSGKTTIAVSLAKLLNKRLIDADVVGPNVHVLLKAERRKVEDVRIFIPRINVDRCSKCGACASACPENALLWRPLHYPVLLRELCTGCKTCYYLCRKIDNAIEEGEMSVGKIFEGEGYGIRFLQGENEPWMKKASAVSLRLMKFLKGDEVIDTPPGTSIITFIPLLYADLVIEVVEPTPHGIRDFWESVNMVKKLGKEIIVVINKYGIGLTGELEKELKSKGYKYVKVPYDQEILKAYSEMRPIWEVSVLREAIEKLREYL</sequence>
<proteinExistence type="predicted"/>
<dbReference type="Gene3D" id="3.30.70.20">
    <property type="match status" value="1"/>
</dbReference>
<protein>
    <recommendedName>
        <fullName evidence="1">4Fe-4S ferredoxin-type domain-containing protein</fullName>
    </recommendedName>
</protein>
<dbReference type="GO" id="GO:0016491">
    <property type="term" value="F:oxidoreductase activity"/>
    <property type="evidence" value="ECO:0007669"/>
    <property type="project" value="UniProtKB-ARBA"/>
</dbReference>